<dbReference type="Gene3D" id="2.40.50.90">
    <property type="match status" value="1"/>
</dbReference>
<dbReference type="Pfam" id="PF00565">
    <property type="entry name" value="SNase"/>
    <property type="match status" value="1"/>
</dbReference>
<dbReference type="GO" id="GO:0003676">
    <property type="term" value="F:nucleic acid binding"/>
    <property type="evidence" value="ECO:0007669"/>
    <property type="project" value="InterPro"/>
</dbReference>
<sequence>MDYGNRSVIFLLSYLSRGMYCYFCSMKHLLKFTFILLFISQTALAQELLKGKVVRISDGDTMTVLDSLNQQHRIRLHGIDSPEKGQDYYQVAKDYVGKLCFQKQVEVAILDYDHYKRAIGKVYVDGLEVNLSLLKVGLAWHFTQFDQSEEYALAESEAKLNKMNIWSLKTATAPWEFRKIKRQQQKLKAK</sequence>
<dbReference type="SUPFAM" id="SSF50199">
    <property type="entry name" value="Staphylococcal nuclease"/>
    <property type="match status" value="1"/>
</dbReference>
<keyword evidence="3" id="KW-0378">Hydrolase</keyword>
<dbReference type="PROSITE" id="PS01123">
    <property type="entry name" value="TNASE_1"/>
    <property type="match status" value="1"/>
</dbReference>
<dbReference type="PANTHER" id="PTHR12302">
    <property type="entry name" value="EBNA2 BINDING PROTEIN P100"/>
    <property type="match status" value="1"/>
</dbReference>
<reference evidence="5 6" key="1">
    <citation type="submission" date="2017-06" db="EMBL/GenBank/DDBJ databases">
        <authorList>
            <consortium name="Pathogen Informatics"/>
        </authorList>
    </citation>
    <scope>NUCLEOTIDE SEQUENCE [LARGE SCALE GENOMIC DNA]</scope>
    <source>
        <strain evidence="5 6">NCTC12149</strain>
    </source>
</reference>
<gene>
    <name evidence="5" type="ORF">SAMEA4412673_01918</name>
</gene>
<keyword evidence="2" id="KW-0255">Endonuclease</keyword>
<dbReference type="KEGG" id="smiz:4412673_01918"/>
<organism evidence="5 6">
    <name type="scientific">Sphingobacterium mizutaii</name>
    <dbReference type="NCBI Taxonomy" id="1010"/>
    <lineage>
        <taxon>Bacteria</taxon>
        <taxon>Pseudomonadati</taxon>
        <taxon>Bacteroidota</taxon>
        <taxon>Sphingobacteriia</taxon>
        <taxon>Sphingobacteriales</taxon>
        <taxon>Sphingobacteriaceae</taxon>
        <taxon>Sphingobacterium</taxon>
    </lineage>
</organism>
<evidence type="ECO:0000259" key="4">
    <source>
        <dbReference type="PROSITE" id="PS50830"/>
    </source>
</evidence>
<dbReference type="EMBL" id="LT906468">
    <property type="protein sequence ID" value="SNV49943.1"/>
    <property type="molecule type" value="Genomic_DNA"/>
</dbReference>
<evidence type="ECO:0000256" key="1">
    <source>
        <dbReference type="ARBA" id="ARBA00022722"/>
    </source>
</evidence>
<keyword evidence="1" id="KW-0540">Nuclease</keyword>
<dbReference type="Proteomes" id="UP000215355">
    <property type="component" value="Chromosome 1"/>
</dbReference>
<evidence type="ECO:0000313" key="5">
    <source>
        <dbReference type="EMBL" id="SNV49943.1"/>
    </source>
</evidence>
<dbReference type="InterPro" id="IPR002071">
    <property type="entry name" value="Thermonucl_AS"/>
</dbReference>
<proteinExistence type="predicted"/>
<dbReference type="InterPro" id="IPR016071">
    <property type="entry name" value="Staphylococal_nuclease_OB-fold"/>
</dbReference>
<evidence type="ECO:0000313" key="6">
    <source>
        <dbReference type="Proteomes" id="UP000215355"/>
    </source>
</evidence>
<accession>A0AAJ4XAY0</accession>
<dbReference type="InterPro" id="IPR035437">
    <property type="entry name" value="SNase_OB-fold_sf"/>
</dbReference>
<dbReference type="SMART" id="SM00318">
    <property type="entry name" value="SNc"/>
    <property type="match status" value="1"/>
</dbReference>
<feature type="domain" description="TNase-like" evidence="4">
    <location>
        <begin position="47"/>
        <end position="168"/>
    </location>
</feature>
<dbReference type="GO" id="GO:0016787">
    <property type="term" value="F:hydrolase activity"/>
    <property type="evidence" value="ECO:0007669"/>
    <property type="project" value="UniProtKB-KW"/>
</dbReference>
<protein>
    <submittedName>
        <fullName evidence="5">Staphylococcal nuclease homologue</fullName>
    </submittedName>
</protein>
<evidence type="ECO:0000256" key="2">
    <source>
        <dbReference type="ARBA" id="ARBA00022759"/>
    </source>
</evidence>
<dbReference type="PANTHER" id="PTHR12302:SF3">
    <property type="entry name" value="SERINE_THREONINE-PROTEIN KINASE 31"/>
    <property type="match status" value="1"/>
</dbReference>
<name>A0AAJ4XAY0_9SPHI</name>
<dbReference type="AlphaFoldDB" id="A0AAJ4XAY0"/>
<dbReference type="PROSITE" id="PS50830">
    <property type="entry name" value="TNASE_3"/>
    <property type="match status" value="1"/>
</dbReference>
<dbReference type="GO" id="GO:0004519">
    <property type="term" value="F:endonuclease activity"/>
    <property type="evidence" value="ECO:0007669"/>
    <property type="project" value="UniProtKB-KW"/>
</dbReference>
<evidence type="ECO:0000256" key="3">
    <source>
        <dbReference type="ARBA" id="ARBA00022801"/>
    </source>
</evidence>